<dbReference type="AlphaFoldDB" id="A0A841P136"/>
<feature type="transmembrane region" description="Helical" evidence="5">
    <location>
        <begin position="114"/>
        <end position="134"/>
    </location>
</feature>
<keyword evidence="3 5" id="KW-1133">Transmembrane helix</keyword>
<feature type="transmembrane region" description="Helical" evidence="5">
    <location>
        <begin position="48"/>
        <end position="68"/>
    </location>
</feature>
<comment type="caution">
    <text evidence="6">The sequence shown here is derived from an EMBL/GenBank/DDBJ whole genome shotgun (WGS) entry which is preliminary data.</text>
</comment>
<dbReference type="PANTHER" id="PTHR43847">
    <property type="entry name" value="BLL3993 PROTEIN"/>
    <property type="match status" value="1"/>
</dbReference>
<evidence type="ECO:0000313" key="6">
    <source>
        <dbReference type="EMBL" id="MBB6408997.1"/>
    </source>
</evidence>
<dbReference type="Pfam" id="PF04191">
    <property type="entry name" value="PEMT"/>
    <property type="match status" value="1"/>
</dbReference>
<dbReference type="GO" id="GO:0012505">
    <property type="term" value="C:endomembrane system"/>
    <property type="evidence" value="ECO:0007669"/>
    <property type="project" value="UniProtKB-SubCell"/>
</dbReference>
<evidence type="ECO:0000256" key="3">
    <source>
        <dbReference type="ARBA" id="ARBA00022989"/>
    </source>
</evidence>
<dbReference type="Proteomes" id="UP000556329">
    <property type="component" value="Unassembled WGS sequence"/>
</dbReference>
<evidence type="ECO:0000256" key="5">
    <source>
        <dbReference type="SAM" id="Phobius"/>
    </source>
</evidence>
<dbReference type="EMBL" id="JACHEF010000001">
    <property type="protein sequence ID" value="MBB6408997.1"/>
    <property type="molecule type" value="Genomic_DNA"/>
</dbReference>
<proteinExistence type="predicted"/>
<accession>A0A841P136</accession>
<feature type="transmembrane region" description="Helical" evidence="5">
    <location>
        <begin position="140"/>
        <end position="161"/>
    </location>
</feature>
<keyword evidence="6" id="KW-0489">Methyltransferase</keyword>
<feature type="transmembrane region" description="Helical" evidence="5">
    <location>
        <begin position="80"/>
        <end position="102"/>
    </location>
</feature>
<evidence type="ECO:0000256" key="1">
    <source>
        <dbReference type="ARBA" id="ARBA00004127"/>
    </source>
</evidence>
<keyword evidence="2 5" id="KW-0812">Transmembrane</keyword>
<organism evidence="6 7">
    <name type="scientific">Mesorhizobium sangaii</name>
    <dbReference type="NCBI Taxonomy" id="505389"/>
    <lineage>
        <taxon>Bacteria</taxon>
        <taxon>Pseudomonadati</taxon>
        <taxon>Pseudomonadota</taxon>
        <taxon>Alphaproteobacteria</taxon>
        <taxon>Hyphomicrobiales</taxon>
        <taxon>Phyllobacteriaceae</taxon>
        <taxon>Mesorhizobium</taxon>
    </lineage>
</organism>
<comment type="subcellular location">
    <subcellularLocation>
        <location evidence="1">Endomembrane system</location>
        <topology evidence="1">Multi-pass membrane protein</topology>
    </subcellularLocation>
</comment>
<reference evidence="6 7" key="1">
    <citation type="submission" date="2020-08" db="EMBL/GenBank/DDBJ databases">
        <title>Genomic Encyclopedia of Type Strains, Phase IV (KMG-IV): sequencing the most valuable type-strain genomes for metagenomic binning, comparative biology and taxonomic classification.</title>
        <authorList>
            <person name="Goeker M."/>
        </authorList>
    </citation>
    <scope>NUCLEOTIDE SEQUENCE [LARGE SCALE GENOMIC DNA]</scope>
    <source>
        <strain evidence="6 7">DSM 100039</strain>
    </source>
</reference>
<gene>
    <name evidence="6" type="ORF">HNQ71_001641</name>
</gene>
<keyword evidence="7" id="KW-1185">Reference proteome</keyword>
<keyword evidence="6" id="KW-0808">Transferase</keyword>
<dbReference type="Gene3D" id="1.20.120.1630">
    <property type="match status" value="1"/>
</dbReference>
<dbReference type="PANTHER" id="PTHR43847:SF1">
    <property type="entry name" value="BLL3993 PROTEIN"/>
    <property type="match status" value="1"/>
</dbReference>
<protein>
    <submittedName>
        <fullName evidence="6">Protein-S-isoprenylcysteine O-methyltransferase Ste14</fullName>
    </submittedName>
</protein>
<dbReference type="InterPro" id="IPR052527">
    <property type="entry name" value="Metal_cation-efflux_comp"/>
</dbReference>
<dbReference type="GO" id="GO:0032259">
    <property type="term" value="P:methylation"/>
    <property type="evidence" value="ECO:0007669"/>
    <property type="project" value="UniProtKB-KW"/>
</dbReference>
<name>A0A841P136_9HYPH</name>
<dbReference type="RefSeq" id="WP_184872006.1">
    <property type="nucleotide sequence ID" value="NZ_JACHEF010000001.1"/>
</dbReference>
<dbReference type="GO" id="GO:0008168">
    <property type="term" value="F:methyltransferase activity"/>
    <property type="evidence" value="ECO:0007669"/>
    <property type="project" value="UniProtKB-KW"/>
</dbReference>
<sequence>MNISNSERDRISVCSEAPTEGVQEGILQRSMRLLPSPATRDFIGRATLTFYFAFGAVIKVAALILALRDTVWTTASSVDFAADVASLGFLALMGFSTVTRLPPVKTAQGIEPRIAALIGCFATVTLVVVPRVQILPQLELFADLIILGGFTLCIWCLWWLGRSFSITAQARRLVTAGPYRIVRHPLYACEAIVLVGIVLRNPTWQTVAICAIALTFQYRRLVNEEKVLQSAFPEYEAYKRKTPMLFPSFSSFW</sequence>
<evidence type="ECO:0000256" key="2">
    <source>
        <dbReference type="ARBA" id="ARBA00022692"/>
    </source>
</evidence>
<dbReference type="InterPro" id="IPR007318">
    <property type="entry name" value="Phopholipid_MeTrfase"/>
</dbReference>
<evidence type="ECO:0000256" key="4">
    <source>
        <dbReference type="ARBA" id="ARBA00023136"/>
    </source>
</evidence>
<evidence type="ECO:0000313" key="7">
    <source>
        <dbReference type="Proteomes" id="UP000556329"/>
    </source>
</evidence>
<keyword evidence="4 5" id="KW-0472">Membrane</keyword>